<feature type="compositionally biased region" description="Basic and acidic residues" evidence="1">
    <location>
        <begin position="218"/>
        <end position="237"/>
    </location>
</feature>
<dbReference type="GO" id="GO:0016747">
    <property type="term" value="F:acyltransferase activity, transferring groups other than amino-acyl groups"/>
    <property type="evidence" value="ECO:0007669"/>
    <property type="project" value="InterPro"/>
</dbReference>
<dbReference type="InterPro" id="IPR016181">
    <property type="entry name" value="Acyl_CoA_acyltransferase"/>
</dbReference>
<protein>
    <recommendedName>
        <fullName evidence="2">N-acetyltransferase domain-containing protein</fullName>
    </recommendedName>
</protein>
<dbReference type="OrthoDB" id="410198at2759"/>
<accession>A0A9N9KNV6</accession>
<feature type="domain" description="N-acetyltransferase" evidence="2">
    <location>
        <begin position="4"/>
        <end position="211"/>
    </location>
</feature>
<dbReference type="Pfam" id="PF00583">
    <property type="entry name" value="Acetyltransf_1"/>
    <property type="match status" value="1"/>
</dbReference>
<comment type="caution">
    <text evidence="3">The sequence shown here is derived from an EMBL/GenBank/DDBJ whole genome shotgun (WGS) entry which is preliminary data.</text>
</comment>
<dbReference type="PANTHER" id="PTHR42791">
    <property type="entry name" value="GNAT FAMILY ACETYLTRANSFERASE"/>
    <property type="match status" value="1"/>
</dbReference>
<evidence type="ECO:0000313" key="4">
    <source>
        <dbReference type="Proteomes" id="UP000696280"/>
    </source>
</evidence>
<dbReference type="InterPro" id="IPR000182">
    <property type="entry name" value="GNAT_dom"/>
</dbReference>
<dbReference type="SUPFAM" id="SSF55729">
    <property type="entry name" value="Acyl-CoA N-acyltransferases (Nat)"/>
    <property type="match status" value="1"/>
</dbReference>
<dbReference type="PROSITE" id="PS51186">
    <property type="entry name" value="GNAT"/>
    <property type="match status" value="1"/>
</dbReference>
<dbReference type="InterPro" id="IPR052523">
    <property type="entry name" value="Trichothecene_AcTrans"/>
</dbReference>
<proteinExistence type="predicted"/>
<dbReference type="AlphaFoldDB" id="A0A9N9KNV6"/>
<dbReference type="Gene3D" id="3.40.630.30">
    <property type="match status" value="1"/>
</dbReference>
<dbReference type="EMBL" id="CAJVRL010000038">
    <property type="protein sequence ID" value="CAG8950591.1"/>
    <property type="molecule type" value="Genomic_DNA"/>
</dbReference>
<name>A0A9N9KNV6_9HELO</name>
<evidence type="ECO:0000259" key="2">
    <source>
        <dbReference type="PROSITE" id="PS51186"/>
    </source>
</evidence>
<dbReference type="Proteomes" id="UP000696280">
    <property type="component" value="Unassembled WGS sequence"/>
</dbReference>
<organism evidence="3 4">
    <name type="scientific">Hymenoscyphus fraxineus</name>
    <dbReference type="NCBI Taxonomy" id="746836"/>
    <lineage>
        <taxon>Eukaryota</taxon>
        <taxon>Fungi</taxon>
        <taxon>Dikarya</taxon>
        <taxon>Ascomycota</taxon>
        <taxon>Pezizomycotina</taxon>
        <taxon>Leotiomycetes</taxon>
        <taxon>Helotiales</taxon>
        <taxon>Helotiaceae</taxon>
        <taxon>Hymenoscyphus</taxon>
    </lineage>
</organism>
<evidence type="ECO:0000256" key="1">
    <source>
        <dbReference type="SAM" id="MobiDB-lite"/>
    </source>
</evidence>
<keyword evidence="4" id="KW-1185">Reference proteome</keyword>
<feature type="region of interest" description="Disordered" evidence="1">
    <location>
        <begin position="218"/>
        <end position="271"/>
    </location>
</feature>
<sequence>MSKLILLPASPSDATEMLAMQAEAFGGATPDPFWEQLFPAKEEKERAVKRFLKGWVGDGKAEYVKVVDGESGKIISTAKWTITPHPQPESEKHSQITIDYHPETDTNEWSSHVLTWIRQHRLTQTKGGPCAALELMASHPAYQKRGAGTMAVKWGTDRADALGLACVVESTDVGRALYEKCGFVEKGGGRIVVPVPERWRGRPVLRFWFYERGVKGVREGEGERDGESNGVDGKREVGGGANGGINEDVNRDGEVNGSINGGMNGSIKESQ</sequence>
<gene>
    <name evidence="3" type="ORF">HYFRA_00002800</name>
</gene>
<reference evidence="3" key="1">
    <citation type="submission" date="2021-07" db="EMBL/GenBank/DDBJ databases">
        <authorList>
            <person name="Durling M."/>
        </authorList>
    </citation>
    <scope>NUCLEOTIDE SEQUENCE</scope>
</reference>
<dbReference type="PANTHER" id="PTHR42791:SF14">
    <property type="entry name" value="N-ACETYLTRANSFERASE DOMAIN-CONTAINING PROTEIN"/>
    <property type="match status" value="1"/>
</dbReference>
<evidence type="ECO:0000313" key="3">
    <source>
        <dbReference type="EMBL" id="CAG8950591.1"/>
    </source>
</evidence>